<dbReference type="Proteomes" id="UP000609726">
    <property type="component" value="Unassembled WGS sequence"/>
</dbReference>
<sequence>MSQPCERGNMALRNLIRHADAMTGPDVWDSGYFRGQISTIEGYLQPDPELLQRAKASIDLLAARAAHTFPVAQARHSGRMHAG</sequence>
<proteinExistence type="predicted"/>
<protein>
    <submittedName>
        <fullName evidence="1">Uncharacterized protein</fullName>
    </submittedName>
</protein>
<keyword evidence="2" id="KW-1185">Reference proteome</keyword>
<dbReference type="EMBL" id="WHJH01000008">
    <property type="protein sequence ID" value="NHZ89302.1"/>
    <property type="molecule type" value="Genomic_DNA"/>
</dbReference>
<evidence type="ECO:0000313" key="1">
    <source>
        <dbReference type="EMBL" id="NHZ89302.1"/>
    </source>
</evidence>
<comment type="caution">
    <text evidence="1">The sequence shown here is derived from an EMBL/GenBank/DDBJ whole genome shotgun (WGS) entry which is preliminary data.</text>
</comment>
<evidence type="ECO:0000313" key="2">
    <source>
        <dbReference type="Proteomes" id="UP000609726"/>
    </source>
</evidence>
<name>A0ABX0NR43_9BURK</name>
<dbReference type="RefSeq" id="WP_223164706.1">
    <property type="nucleotide sequence ID" value="NZ_WHJH01000008.1"/>
</dbReference>
<organism evidence="1 2">
    <name type="scientific">Massilia mucilaginosa</name>
    <dbReference type="NCBI Taxonomy" id="2609282"/>
    <lineage>
        <taxon>Bacteria</taxon>
        <taxon>Pseudomonadati</taxon>
        <taxon>Pseudomonadota</taxon>
        <taxon>Betaproteobacteria</taxon>
        <taxon>Burkholderiales</taxon>
        <taxon>Oxalobacteraceae</taxon>
        <taxon>Telluria group</taxon>
        <taxon>Massilia</taxon>
    </lineage>
</organism>
<reference evidence="1 2" key="1">
    <citation type="submission" date="2019-10" db="EMBL/GenBank/DDBJ databases">
        <title>Taxonomy of Antarctic Massilia spp.: description of Massilia rubra sp. nov., Massilia aquatica sp. nov., Massilia mucilaginosa sp. nov., Massilia frigida sp. nov. isolated from streams, lakes and regoliths.</title>
        <authorList>
            <person name="Holochova P."/>
            <person name="Sedlacek I."/>
            <person name="Kralova S."/>
            <person name="Maslanova I."/>
            <person name="Busse H.-J."/>
            <person name="Stankova E."/>
            <person name="Vrbovska V."/>
            <person name="Kovarovic V."/>
            <person name="Bartak M."/>
            <person name="Svec P."/>
            <person name="Pantucek R."/>
        </authorList>
    </citation>
    <scope>NUCLEOTIDE SEQUENCE [LARGE SCALE GENOMIC DNA]</scope>
    <source>
        <strain evidence="1 2">CCM 8733</strain>
    </source>
</reference>
<accession>A0ABX0NR43</accession>
<gene>
    <name evidence="1" type="ORF">F2P45_09790</name>
</gene>